<reference evidence="1 2" key="1">
    <citation type="submission" date="2023-11" db="EMBL/GenBank/DDBJ databases">
        <title>Arctic aerobic anoxygenic photoheterotroph Sediminicoccus rosea KRV36 adapts its photosynthesis to long days of polar summer.</title>
        <authorList>
            <person name="Tomasch J."/>
            <person name="Kopejtka K."/>
            <person name="Bily T."/>
            <person name="Gardiner A.T."/>
            <person name="Gardian Z."/>
            <person name="Shivaramu S."/>
            <person name="Koblizek M."/>
            <person name="Engelhardt F."/>
            <person name="Kaftan D."/>
        </authorList>
    </citation>
    <scope>NUCLEOTIDE SEQUENCE [LARGE SCALE GENOMIC DNA]</scope>
    <source>
        <strain evidence="1 2">R-30</strain>
    </source>
</reference>
<proteinExistence type="predicted"/>
<evidence type="ECO:0000313" key="1">
    <source>
        <dbReference type="EMBL" id="WPB86583.1"/>
    </source>
</evidence>
<gene>
    <name evidence="1" type="ORF">R9Z33_06815</name>
</gene>
<dbReference type="SUPFAM" id="SSF46458">
    <property type="entry name" value="Globin-like"/>
    <property type="match status" value="1"/>
</dbReference>
<dbReference type="RefSeq" id="WP_318650554.1">
    <property type="nucleotide sequence ID" value="NZ_CP137852.1"/>
</dbReference>
<dbReference type="Gene3D" id="1.10.490.10">
    <property type="entry name" value="Globins"/>
    <property type="match status" value="1"/>
</dbReference>
<evidence type="ECO:0000313" key="2">
    <source>
        <dbReference type="Proteomes" id="UP001305521"/>
    </source>
</evidence>
<organism evidence="1 2">
    <name type="scientific">Sediminicoccus rosea</name>
    <dbReference type="NCBI Taxonomy" id="1225128"/>
    <lineage>
        <taxon>Bacteria</taxon>
        <taxon>Pseudomonadati</taxon>
        <taxon>Pseudomonadota</taxon>
        <taxon>Alphaproteobacteria</taxon>
        <taxon>Acetobacterales</taxon>
        <taxon>Roseomonadaceae</taxon>
        <taxon>Sediminicoccus</taxon>
    </lineage>
</organism>
<dbReference type="CDD" id="cd08916">
    <property type="entry name" value="TrHb3_P"/>
    <property type="match status" value="1"/>
</dbReference>
<keyword evidence="2" id="KW-1185">Reference proteome</keyword>
<dbReference type="Proteomes" id="UP001305521">
    <property type="component" value="Chromosome"/>
</dbReference>
<name>A0ABZ0PLG4_9PROT</name>
<dbReference type="InterPro" id="IPR009050">
    <property type="entry name" value="Globin-like_sf"/>
</dbReference>
<dbReference type="InterPro" id="IPR012292">
    <property type="entry name" value="Globin/Proto"/>
</dbReference>
<dbReference type="EMBL" id="CP137852">
    <property type="protein sequence ID" value="WPB86583.1"/>
    <property type="molecule type" value="Genomic_DNA"/>
</dbReference>
<accession>A0ABZ0PLG4</accession>
<sequence length="126" mass="13745">MSEVVSEAEIAGLVAAFYERVRAHPTLAPIFAAAIGEGEAEWAAHEEKLCRFWSSLMRRSGAYHGDPYGAHLRLPGLTPAMFGEWLALFEACAAETLPPETAQAFNDRAARVARSLRIGIFERIGA</sequence>
<protein>
    <submittedName>
        <fullName evidence="1">Group III truncated hemoglobin</fullName>
    </submittedName>
</protein>